<proteinExistence type="inferred from homology"/>
<accession>A0A917RLK4</accession>
<comment type="similarity">
    <text evidence="1">Belongs to the FAD-binding monooxygenase family.</text>
</comment>
<keyword evidence="5" id="KW-0503">Monooxygenase</keyword>
<keyword evidence="4" id="KW-0560">Oxidoreductase</keyword>
<keyword evidence="6" id="KW-1185">Reference proteome</keyword>
<dbReference type="Gene3D" id="3.50.50.60">
    <property type="entry name" value="FAD/NAD(P)-binding domain"/>
    <property type="match status" value="2"/>
</dbReference>
<evidence type="ECO:0000313" key="5">
    <source>
        <dbReference type="EMBL" id="GGL13332.1"/>
    </source>
</evidence>
<dbReference type="Proteomes" id="UP000638263">
    <property type="component" value="Unassembled WGS sequence"/>
</dbReference>
<dbReference type="RefSeq" id="WP_062997599.1">
    <property type="nucleotide sequence ID" value="NZ_BMMH01000005.1"/>
</dbReference>
<keyword evidence="2" id="KW-0285">Flavoprotein</keyword>
<dbReference type="SUPFAM" id="SSF51905">
    <property type="entry name" value="FAD/NAD(P)-binding domain"/>
    <property type="match status" value="2"/>
</dbReference>
<dbReference type="InterPro" id="IPR036188">
    <property type="entry name" value="FAD/NAD-bd_sf"/>
</dbReference>
<evidence type="ECO:0000313" key="6">
    <source>
        <dbReference type="Proteomes" id="UP000638263"/>
    </source>
</evidence>
<dbReference type="InterPro" id="IPR051209">
    <property type="entry name" value="FAD-bind_Monooxygenase_sf"/>
</dbReference>
<reference evidence="5" key="1">
    <citation type="journal article" date="2014" name="Int. J. Syst. Evol. Microbiol.">
        <title>Complete genome sequence of Corynebacterium casei LMG S-19264T (=DSM 44701T), isolated from a smear-ripened cheese.</title>
        <authorList>
            <consortium name="US DOE Joint Genome Institute (JGI-PGF)"/>
            <person name="Walter F."/>
            <person name="Albersmeier A."/>
            <person name="Kalinowski J."/>
            <person name="Ruckert C."/>
        </authorList>
    </citation>
    <scope>NUCLEOTIDE SEQUENCE</scope>
    <source>
        <strain evidence="5">CGMCC 4.3508</strain>
    </source>
</reference>
<evidence type="ECO:0000256" key="4">
    <source>
        <dbReference type="ARBA" id="ARBA00023002"/>
    </source>
</evidence>
<comment type="caution">
    <text evidence="5">The sequence shown here is derived from an EMBL/GenBank/DDBJ whole genome shotgun (WGS) entry which is preliminary data.</text>
</comment>
<dbReference type="PANTHER" id="PTHR42877">
    <property type="entry name" value="L-ORNITHINE N(5)-MONOOXYGENASE-RELATED"/>
    <property type="match status" value="1"/>
</dbReference>
<keyword evidence="3" id="KW-0274">FAD</keyword>
<dbReference type="Pfam" id="PF00743">
    <property type="entry name" value="FMO-like"/>
    <property type="match status" value="1"/>
</dbReference>
<organism evidence="5 6">
    <name type="scientific">Nocardia jinanensis</name>
    <dbReference type="NCBI Taxonomy" id="382504"/>
    <lineage>
        <taxon>Bacteria</taxon>
        <taxon>Bacillati</taxon>
        <taxon>Actinomycetota</taxon>
        <taxon>Actinomycetes</taxon>
        <taxon>Mycobacteriales</taxon>
        <taxon>Nocardiaceae</taxon>
        <taxon>Nocardia</taxon>
    </lineage>
</organism>
<dbReference type="GO" id="GO:0050660">
    <property type="term" value="F:flavin adenine dinucleotide binding"/>
    <property type="evidence" value="ECO:0007669"/>
    <property type="project" value="InterPro"/>
</dbReference>
<evidence type="ECO:0000256" key="1">
    <source>
        <dbReference type="ARBA" id="ARBA00010139"/>
    </source>
</evidence>
<dbReference type="EMBL" id="BMMH01000005">
    <property type="protein sequence ID" value="GGL13332.1"/>
    <property type="molecule type" value="Genomic_DNA"/>
</dbReference>
<dbReference type="GO" id="GO:0050661">
    <property type="term" value="F:NADP binding"/>
    <property type="evidence" value="ECO:0007669"/>
    <property type="project" value="InterPro"/>
</dbReference>
<dbReference type="PRINTS" id="PR00411">
    <property type="entry name" value="PNDRDTASEI"/>
</dbReference>
<reference evidence="5" key="2">
    <citation type="submission" date="2020-09" db="EMBL/GenBank/DDBJ databases">
        <authorList>
            <person name="Sun Q."/>
            <person name="Zhou Y."/>
        </authorList>
    </citation>
    <scope>NUCLEOTIDE SEQUENCE</scope>
    <source>
        <strain evidence="5">CGMCC 4.3508</strain>
    </source>
</reference>
<evidence type="ECO:0000256" key="3">
    <source>
        <dbReference type="ARBA" id="ARBA00022827"/>
    </source>
</evidence>
<sequence length="632" mass="70477">MVDDDFLNKALHGAELGALRIALYQATGDPEIAGIPLEEKSVRGGAGALPVVPQAYHARLKAAAARFLREEAGNFVPRVPDADEIDRLIRMAHLEPVSAAALAARRDLLAFDEYTRQTKPPAGGVRVPDGFQVIVVGAGFSGIAMGVQLGLLGIPYTVLERRSEAGGVWSVNTYPDARVDTLSATYQFSFEKNHRWTEHFARQGEVRSYLETVAHKHGVYEHIRFEHDVVRAEWYDQEAEWELTVRTSDGSERSMRAGVVVSAAGLFALPRALDLPGAGEFRGEIVHTTAWQADRSVEGRRVAVIGNGSTGVQLLGAVAREADHVSVFQRTPQWISPREKYGEPLGAEEQWLLHAMPYYWNWSRYTAVVPLLDAYDLLVPDPEWIASGGKVNQRNDMLRDILVGYMRAQLGDRQDLLDALTPDYAPIARRPVVDNGWYKALTRDNVELVTTPIECLTPDGIRTTDGRDHPLDLIIAAIGFETDRYLWSTEYLGRSDSLHEHWAESGAEAFLGMAVPGFPNMFILYGPNSQPVAGANTLPMWFEVWSSYIAQCLLAMFDEGARRIEVRKDVCDEYNDRLQRRAAELVYLSGEGVPGSNYYVNSHGKLGVNAPWDFEEYHEQCIRPDLDHFILS</sequence>
<evidence type="ECO:0000256" key="2">
    <source>
        <dbReference type="ARBA" id="ARBA00022630"/>
    </source>
</evidence>
<dbReference type="InterPro" id="IPR020946">
    <property type="entry name" value="Flavin_mOase-like"/>
</dbReference>
<name>A0A917RLK4_9NOCA</name>
<dbReference type="PANTHER" id="PTHR42877:SF4">
    <property type="entry name" value="FAD_NAD(P)-BINDING DOMAIN-CONTAINING PROTEIN-RELATED"/>
    <property type="match status" value="1"/>
</dbReference>
<dbReference type="AlphaFoldDB" id="A0A917RLK4"/>
<dbReference type="GO" id="GO:0004499">
    <property type="term" value="F:N,N-dimethylaniline monooxygenase activity"/>
    <property type="evidence" value="ECO:0007669"/>
    <property type="project" value="InterPro"/>
</dbReference>
<gene>
    <name evidence="5" type="ORF">GCM10011588_29680</name>
</gene>
<protein>
    <submittedName>
        <fullName evidence="5">Monooxygenase</fullName>
    </submittedName>
</protein>